<dbReference type="InterPro" id="IPR019787">
    <property type="entry name" value="Znf_PHD-finger"/>
</dbReference>
<evidence type="ECO:0000256" key="2">
    <source>
        <dbReference type="ARBA" id="ARBA00022723"/>
    </source>
</evidence>
<dbReference type="Pfam" id="PF00628">
    <property type="entry name" value="PHD"/>
    <property type="match status" value="1"/>
</dbReference>
<sequence>MSFDKSVLVPCPILQPSIVEFENPMSYLSRPDIAKLGAEYGIVKLVPPQGWKPPFSLSPTFKFHTRLQKLSDLGLTTRSRAFFKNNINRFLKMRNKRPLRLYFSVKDQVEHDQSNQEQAADSNKKRCSIKVYYYDLYVAIDKLGGSSKMSEDDWAGINVQFGVPRSSRQVEEEYNANIKAYALFLANNNIKKYNFNSEVPNENAVESKMGMKRRKRSKKHQEQTVPNGHLDINREDVDAEIEDSEEEKSDNCLICSKNDNPSETLLCDNCDKPYHMSCLEPKLNVVPSGSWFCDKCLIGTGEYGFKEDVDLKYTLPEFYEMCQDFDKEFQEEYNNGQPLTVDIIEQKFWEFVGQEKSDMEVKYGADIHNLTPGEISGFPMSNTPGLPLHELIYQLYVNHPFNLTKLPFSQGSLMKFINTSISGMTIPWIYIGSLLSTFCWHVEDHYTLSINYCHFGATKKWYGIPSSQAGQFEKLMKDSAPDLFQRQPDLLHQLVTLLSPTTLVENGIRCVYADQQPNEFIITYPKVYHSGFNCGFNFNEAVNFTIEPWLEFGEQAISDYKEIKKENVFNHYQLLENILRKFLNEARESQFESKNSNKLRKEFVVKCLNSFERFYVNQLNAIWDLNQKKYQIQYKLRDFKKRDFVEEQNGLFKDENDEKNEPEQLCDGCKTHLAYQYFSVPNKDQQFTIKKHKLEEDEEKEKEKDKENNSYLPTPRSSPQERATIKEQSEEIDQIKDSISSRRMTLITGDNESESVGEQTKLSEEEEFKRLISSAKKSSSSKEGSPEEDQEAAATAAASNQKKRRRSTRIQKQEQTEIMSIGSSKKVLQMVHEKLQLQLCADCIGVYNKDLPIGTVLIYEHNPEEIQKLIHTVKREITKM</sequence>
<feature type="compositionally biased region" description="Polar residues" evidence="8">
    <location>
        <begin position="709"/>
        <end position="721"/>
    </location>
</feature>
<keyword evidence="4" id="KW-0862">Zinc</keyword>
<feature type="compositionally biased region" description="Polar residues" evidence="8">
    <location>
        <begin position="741"/>
        <end position="760"/>
    </location>
</feature>
<reference evidence="12" key="1">
    <citation type="submission" date="2022-03" db="EMBL/GenBank/DDBJ databases">
        <authorList>
            <person name="Legras J.-L."/>
            <person name="Devillers H."/>
            <person name="Grondin C."/>
        </authorList>
    </citation>
    <scope>NUCLEOTIDE SEQUENCE</scope>
    <source>
        <strain evidence="12">CLIB 1423</strain>
    </source>
</reference>
<dbReference type="GO" id="GO:0000785">
    <property type="term" value="C:chromatin"/>
    <property type="evidence" value="ECO:0007669"/>
    <property type="project" value="TreeGrafter"/>
</dbReference>
<accession>A0A9P0QPH1</accession>
<dbReference type="EMBL" id="CAKXYY010000007">
    <property type="protein sequence ID" value="CAH2352515.1"/>
    <property type="molecule type" value="Genomic_DNA"/>
</dbReference>
<dbReference type="Pfam" id="PF02373">
    <property type="entry name" value="JmjC"/>
    <property type="match status" value="1"/>
</dbReference>
<dbReference type="AlphaFoldDB" id="A0A9P0QPH1"/>
<keyword evidence="5" id="KW-0408">Iron</keyword>
<feature type="compositionally biased region" description="Basic and acidic residues" evidence="8">
    <location>
        <begin position="761"/>
        <end position="770"/>
    </location>
</feature>
<evidence type="ECO:0000256" key="6">
    <source>
        <dbReference type="ARBA" id="ARBA00023242"/>
    </source>
</evidence>
<dbReference type="PROSITE" id="PS01359">
    <property type="entry name" value="ZF_PHD_1"/>
    <property type="match status" value="1"/>
</dbReference>
<dbReference type="PROSITE" id="PS51183">
    <property type="entry name" value="JMJN"/>
    <property type="match status" value="1"/>
</dbReference>
<feature type="compositionally biased region" description="Basic and acidic residues" evidence="8">
    <location>
        <begin position="723"/>
        <end position="740"/>
    </location>
</feature>
<comment type="subcellular location">
    <subcellularLocation>
        <location evidence="1">Nucleus</location>
    </subcellularLocation>
</comment>
<dbReference type="SMART" id="SM00249">
    <property type="entry name" value="PHD"/>
    <property type="match status" value="1"/>
</dbReference>
<dbReference type="SUPFAM" id="SSF57903">
    <property type="entry name" value="FYVE/PHD zinc finger"/>
    <property type="match status" value="1"/>
</dbReference>
<keyword evidence="3 7" id="KW-0863">Zinc-finger</keyword>
<dbReference type="PROSITE" id="PS50016">
    <property type="entry name" value="ZF_PHD_2"/>
    <property type="match status" value="1"/>
</dbReference>
<evidence type="ECO:0000259" key="11">
    <source>
        <dbReference type="PROSITE" id="PS51184"/>
    </source>
</evidence>
<dbReference type="InterPro" id="IPR003347">
    <property type="entry name" value="JmjC_dom"/>
</dbReference>
<proteinExistence type="predicted"/>
<feature type="region of interest" description="Disordered" evidence="8">
    <location>
        <begin position="204"/>
        <end position="231"/>
    </location>
</feature>
<keyword evidence="13" id="KW-1185">Reference proteome</keyword>
<protein>
    <submittedName>
        <fullName evidence="12">Histone demethylase Jhd2p</fullName>
    </submittedName>
</protein>
<feature type="region of interest" description="Disordered" evidence="8">
    <location>
        <begin position="693"/>
        <end position="816"/>
    </location>
</feature>
<dbReference type="InterPro" id="IPR011011">
    <property type="entry name" value="Znf_FYVE_PHD"/>
</dbReference>
<evidence type="ECO:0000259" key="9">
    <source>
        <dbReference type="PROSITE" id="PS50016"/>
    </source>
</evidence>
<feature type="compositionally biased region" description="Basic residues" evidence="8">
    <location>
        <begin position="210"/>
        <end position="219"/>
    </location>
</feature>
<keyword evidence="6" id="KW-0539">Nucleus</keyword>
<evidence type="ECO:0000313" key="12">
    <source>
        <dbReference type="EMBL" id="CAH2352515.1"/>
    </source>
</evidence>
<dbReference type="PANTHER" id="PTHR10694">
    <property type="entry name" value="LYSINE-SPECIFIC DEMETHYLASE"/>
    <property type="match status" value="1"/>
</dbReference>
<dbReference type="GO" id="GO:0034647">
    <property type="term" value="F:histone H3K4me/H3K4me2/H3K4me3 demethylase activity"/>
    <property type="evidence" value="ECO:0007669"/>
    <property type="project" value="TreeGrafter"/>
</dbReference>
<organism evidence="12 13">
    <name type="scientific">[Candida] railenensis</name>
    <dbReference type="NCBI Taxonomy" id="45579"/>
    <lineage>
        <taxon>Eukaryota</taxon>
        <taxon>Fungi</taxon>
        <taxon>Dikarya</taxon>
        <taxon>Ascomycota</taxon>
        <taxon>Saccharomycotina</taxon>
        <taxon>Pichiomycetes</taxon>
        <taxon>Debaryomycetaceae</taxon>
        <taxon>Kurtzmaniella</taxon>
    </lineage>
</organism>
<evidence type="ECO:0000256" key="1">
    <source>
        <dbReference type="ARBA" id="ARBA00004123"/>
    </source>
</evidence>
<dbReference type="CDD" id="cd15545">
    <property type="entry name" value="PHD_BAZ2A_like"/>
    <property type="match status" value="1"/>
</dbReference>
<dbReference type="OrthoDB" id="1678912at2759"/>
<evidence type="ECO:0000256" key="7">
    <source>
        <dbReference type="PROSITE-ProRule" id="PRU00146"/>
    </source>
</evidence>
<dbReference type="PROSITE" id="PS51184">
    <property type="entry name" value="JMJC"/>
    <property type="match status" value="1"/>
</dbReference>
<keyword evidence="2" id="KW-0479">Metal-binding</keyword>
<evidence type="ECO:0000256" key="5">
    <source>
        <dbReference type="ARBA" id="ARBA00023004"/>
    </source>
</evidence>
<dbReference type="Gene3D" id="2.60.120.650">
    <property type="entry name" value="Cupin"/>
    <property type="match status" value="2"/>
</dbReference>
<evidence type="ECO:0000256" key="8">
    <source>
        <dbReference type="SAM" id="MobiDB-lite"/>
    </source>
</evidence>
<comment type="caution">
    <text evidence="12">The sequence shown here is derived from an EMBL/GenBank/DDBJ whole genome shotgun (WGS) entry which is preliminary data.</text>
</comment>
<dbReference type="Gene3D" id="3.30.40.10">
    <property type="entry name" value="Zinc/RING finger domain, C3HC4 (zinc finger)"/>
    <property type="match status" value="1"/>
</dbReference>
<evidence type="ECO:0000256" key="3">
    <source>
        <dbReference type="ARBA" id="ARBA00022771"/>
    </source>
</evidence>
<evidence type="ECO:0000259" key="10">
    <source>
        <dbReference type="PROSITE" id="PS51183"/>
    </source>
</evidence>
<gene>
    <name evidence="12" type="ORF">CLIB1423_07S01266</name>
</gene>
<dbReference type="GO" id="GO:0008270">
    <property type="term" value="F:zinc ion binding"/>
    <property type="evidence" value="ECO:0007669"/>
    <property type="project" value="UniProtKB-KW"/>
</dbReference>
<feature type="domain" description="PHD-type" evidence="9">
    <location>
        <begin position="249"/>
        <end position="299"/>
    </location>
</feature>
<dbReference type="GO" id="GO:0006355">
    <property type="term" value="P:regulation of DNA-templated transcription"/>
    <property type="evidence" value="ECO:0007669"/>
    <property type="project" value="TreeGrafter"/>
</dbReference>
<evidence type="ECO:0000313" key="13">
    <source>
        <dbReference type="Proteomes" id="UP000837801"/>
    </source>
</evidence>
<dbReference type="Proteomes" id="UP000837801">
    <property type="component" value="Unassembled WGS sequence"/>
</dbReference>
<feature type="domain" description="JmjC" evidence="11">
    <location>
        <begin position="395"/>
        <end position="561"/>
    </location>
</feature>
<dbReference type="InterPro" id="IPR003349">
    <property type="entry name" value="JmjN"/>
</dbReference>
<dbReference type="Pfam" id="PF02375">
    <property type="entry name" value="JmjN"/>
    <property type="match status" value="1"/>
</dbReference>
<dbReference type="InterPro" id="IPR019786">
    <property type="entry name" value="Zinc_finger_PHD-type_CS"/>
</dbReference>
<dbReference type="SUPFAM" id="SSF51197">
    <property type="entry name" value="Clavaminate synthase-like"/>
    <property type="match status" value="1"/>
</dbReference>
<name>A0A9P0QPH1_9ASCO</name>
<feature type="compositionally biased region" description="Low complexity" evidence="8">
    <location>
        <begin position="773"/>
        <end position="783"/>
    </location>
</feature>
<dbReference type="GO" id="GO:0005634">
    <property type="term" value="C:nucleus"/>
    <property type="evidence" value="ECO:0007669"/>
    <property type="project" value="UniProtKB-SubCell"/>
</dbReference>
<dbReference type="SMART" id="SM01014">
    <property type="entry name" value="ARID"/>
    <property type="match status" value="1"/>
</dbReference>
<dbReference type="InterPro" id="IPR013083">
    <property type="entry name" value="Znf_RING/FYVE/PHD"/>
</dbReference>
<dbReference type="PANTHER" id="PTHR10694:SF33">
    <property type="entry name" value="LYSINE-SPECIFIC DEMETHYLASE 5"/>
    <property type="match status" value="1"/>
</dbReference>
<feature type="domain" description="JmjN" evidence="10">
    <location>
        <begin position="11"/>
        <end position="54"/>
    </location>
</feature>
<evidence type="ECO:0000256" key="4">
    <source>
        <dbReference type="ARBA" id="ARBA00022833"/>
    </source>
</evidence>
<dbReference type="SMART" id="SM00545">
    <property type="entry name" value="JmjN"/>
    <property type="match status" value="1"/>
</dbReference>
<dbReference type="InterPro" id="IPR001965">
    <property type="entry name" value="Znf_PHD"/>
</dbReference>
<dbReference type="SMART" id="SM00558">
    <property type="entry name" value="JmjC"/>
    <property type="match status" value="1"/>
</dbReference>